<comment type="caution">
    <text evidence="2">The sequence shown here is derived from an EMBL/GenBank/DDBJ whole genome shotgun (WGS) entry which is preliminary data.</text>
</comment>
<dbReference type="EMBL" id="AMZH03029940">
    <property type="protein sequence ID" value="RRT33083.1"/>
    <property type="molecule type" value="Genomic_DNA"/>
</dbReference>
<organism evidence="2 3">
    <name type="scientific">Ensete ventricosum</name>
    <name type="common">Abyssinian banana</name>
    <name type="synonym">Musa ensete</name>
    <dbReference type="NCBI Taxonomy" id="4639"/>
    <lineage>
        <taxon>Eukaryota</taxon>
        <taxon>Viridiplantae</taxon>
        <taxon>Streptophyta</taxon>
        <taxon>Embryophyta</taxon>
        <taxon>Tracheophyta</taxon>
        <taxon>Spermatophyta</taxon>
        <taxon>Magnoliopsida</taxon>
        <taxon>Liliopsida</taxon>
        <taxon>Zingiberales</taxon>
        <taxon>Musaceae</taxon>
        <taxon>Ensete</taxon>
    </lineage>
</organism>
<evidence type="ECO:0000256" key="1">
    <source>
        <dbReference type="SAM" id="MobiDB-lite"/>
    </source>
</evidence>
<evidence type="ECO:0000313" key="2">
    <source>
        <dbReference type="EMBL" id="RRT33083.1"/>
    </source>
</evidence>
<dbReference type="AlphaFoldDB" id="A0A426X0U0"/>
<gene>
    <name evidence="2" type="ORF">B296_00049081</name>
</gene>
<sequence>MLQRAHQYMTTETLVAGKREETKRPGGSSPVDIPRHRQRGGKTGRTCCHPDPPNSPQFNSNRDLLQIRERGLLKVPSPMKSHLERRDRRRYYHFHREYRHDTEEYRDLQYQIEDLIRRGHLRRYVREQPSLPDC</sequence>
<proteinExistence type="predicted"/>
<reference evidence="2 3" key="1">
    <citation type="journal article" date="2014" name="Agronomy (Basel)">
        <title>A Draft Genome Sequence for Ensete ventricosum, the Drought-Tolerant Tree Against Hunger.</title>
        <authorList>
            <person name="Harrison J."/>
            <person name="Moore K.A."/>
            <person name="Paszkiewicz K."/>
            <person name="Jones T."/>
            <person name="Grant M."/>
            <person name="Ambacheew D."/>
            <person name="Muzemil S."/>
            <person name="Studholme D.J."/>
        </authorList>
    </citation>
    <scope>NUCLEOTIDE SEQUENCE [LARGE SCALE GENOMIC DNA]</scope>
</reference>
<accession>A0A426X0U0</accession>
<name>A0A426X0U0_ENSVE</name>
<evidence type="ECO:0000313" key="3">
    <source>
        <dbReference type="Proteomes" id="UP000287651"/>
    </source>
</evidence>
<protein>
    <submittedName>
        <fullName evidence="2">Uncharacterized protein</fullName>
    </submittedName>
</protein>
<dbReference type="Proteomes" id="UP000287651">
    <property type="component" value="Unassembled WGS sequence"/>
</dbReference>
<feature type="region of interest" description="Disordered" evidence="1">
    <location>
        <begin position="1"/>
        <end position="61"/>
    </location>
</feature>